<dbReference type="RefSeq" id="WP_186943245.1">
    <property type="nucleotide sequence ID" value="NZ_JACOGA010000017.1"/>
</dbReference>
<evidence type="ECO:0000313" key="3">
    <source>
        <dbReference type="Proteomes" id="UP000624279"/>
    </source>
</evidence>
<proteinExistence type="predicted"/>
<organism evidence="2 3">
    <name type="scientific">Undibacterium flavidum</name>
    <dbReference type="NCBI Taxonomy" id="2762297"/>
    <lineage>
        <taxon>Bacteria</taxon>
        <taxon>Pseudomonadati</taxon>
        <taxon>Pseudomonadota</taxon>
        <taxon>Betaproteobacteria</taxon>
        <taxon>Burkholderiales</taxon>
        <taxon>Oxalobacteraceae</taxon>
        <taxon>Undibacterium</taxon>
    </lineage>
</organism>
<evidence type="ECO:0000313" key="2">
    <source>
        <dbReference type="EMBL" id="MBC3875274.1"/>
    </source>
</evidence>
<dbReference type="Proteomes" id="UP000624279">
    <property type="component" value="Unassembled WGS sequence"/>
</dbReference>
<evidence type="ECO:0000259" key="1">
    <source>
        <dbReference type="Pfam" id="PF20419"/>
    </source>
</evidence>
<reference evidence="2 3" key="1">
    <citation type="submission" date="2020-08" db="EMBL/GenBank/DDBJ databases">
        <title>Novel species isolated from subtropical streams in China.</title>
        <authorList>
            <person name="Lu H."/>
        </authorList>
    </citation>
    <scope>NUCLEOTIDE SEQUENCE [LARGE SCALE GENOMIC DNA]</scope>
    <source>
        <strain evidence="2 3">LX15W</strain>
    </source>
</reference>
<protein>
    <recommendedName>
        <fullName evidence="1">DUF6701 domain-containing protein</fullName>
    </recommendedName>
</protein>
<sequence>MHSYFSHYFSVALKKIGGSLAVFLVIFCTCLISERGQAQTIEFNSTGGTNATNGLHFYIDSTSKIQVRRLNNTGQVYSPTALPTTALASLDNGIFLRANNLVYGPSHTVTTFNPTGGMYNTASISATTPPNPSTSGVLQTATANLGITSGPQITVLWKYTTPNDFLTAEVTLVIPALFNVSVANPVRYYHVFDTYLGGSDSGCGLNIAGGNRIVGTYSAPCGSSSSLPASGVVESFRERNRPFSAYCAAGWNTFFVNGAPNCSVLQNTAMSNTITTTLQDTGIGIEYDFTAPGTYTFSYDFVVGTTAVPDYDHIEIRHDGSATLCPENMIVLACTTTGVPCNPSDIVSSGTLTGAISFSPAAAGTTFTPSTFSLGIGASTATLSLQATSASVGVYSMFASGLSKVPLNGTKCTSLDGLTATSCLITITNTPCVTNFECMETGLTYNNPVTATNRNPLYTKLTATGFKFDVLALQSSGAVSTAYTGNVNVELYDDTSGTCLAATALTGSTQALTFAAADNGRKTILADIVLAAAAKKLRCRVKQTGVSSPVTGCSSDTFTVRPKIISTITSNATADNDPTGITNTGPPAPTLPTLLRAGGSNFTLTAATGVVGYDGIPKVNNSLLEWAAVPPTNSGGLPAPGTGAVSGVFLAANAATGNTIGTTFTYSEVGYFRFKVLGVYDDDFITNSGSNDVANNDCTNDASNVLVGGKYGCKFGNSAVSAYFGRFIPDHFQISIPNLTEACSLGLPGLTPFTYFGQDGFQTVFAITAQNSSGGTTKNYTGAFAKLNLANYNSYQFTITGAPVGSTIGSGAIAPVGNWFAGETATNNVLPTSSTRVVVWNKISRPTGLSDQTLVNVFVAPIDGEVPAAAPTQVGTSRQRYGRMRLQSAYGSEMLDLPVPFFVEYRNGGEWLKNIDDSCTIVTAPGVGTGVTFAPLTTSNQLSAGNTTASVSATGKLVAGDSKLKFSKPGIGHSGYLDLDIPVGAWLQFPWRGGATAINPTAKVKFGAYKKSNQFIYSREVY</sequence>
<accession>A0ABR6YFB2</accession>
<feature type="domain" description="DUF6701" evidence="1">
    <location>
        <begin position="495"/>
        <end position="1021"/>
    </location>
</feature>
<dbReference type="InterPro" id="IPR046524">
    <property type="entry name" value="DUF6701"/>
</dbReference>
<keyword evidence="3" id="KW-1185">Reference proteome</keyword>
<name>A0ABR6YFB2_9BURK</name>
<dbReference type="EMBL" id="JACOGA010000017">
    <property type="protein sequence ID" value="MBC3875274.1"/>
    <property type="molecule type" value="Genomic_DNA"/>
</dbReference>
<comment type="caution">
    <text evidence="2">The sequence shown here is derived from an EMBL/GenBank/DDBJ whole genome shotgun (WGS) entry which is preliminary data.</text>
</comment>
<dbReference type="Pfam" id="PF20419">
    <property type="entry name" value="DUF6701"/>
    <property type="match status" value="1"/>
</dbReference>
<gene>
    <name evidence="2" type="ORF">H8K55_16925</name>
</gene>